<dbReference type="GO" id="GO:0046983">
    <property type="term" value="F:protein dimerization activity"/>
    <property type="evidence" value="ECO:0007669"/>
    <property type="project" value="InterPro"/>
</dbReference>
<dbReference type="Proteomes" id="UP001162972">
    <property type="component" value="Chromosome 9"/>
</dbReference>
<dbReference type="GO" id="GO:0003700">
    <property type="term" value="F:DNA-binding transcription factor activity"/>
    <property type="evidence" value="ECO:0007669"/>
    <property type="project" value="TreeGrafter"/>
</dbReference>
<reference evidence="8 9" key="1">
    <citation type="journal article" date="2023" name="Int. J. Mol. Sci.">
        <title>De Novo Assembly and Annotation of 11 Diverse Shrub Willow (Salix) Genomes Reveals Novel Gene Organization in Sex-Linked Regions.</title>
        <authorList>
            <person name="Hyden B."/>
            <person name="Feng K."/>
            <person name="Yates T.B."/>
            <person name="Jawdy S."/>
            <person name="Cereghino C."/>
            <person name="Smart L.B."/>
            <person name="Muchero W."/>
        </authorList>
    </citation>
    <scope>NUCLEOTIDE SEQUENCE [LARGE SCALE GENOMIC DNA]</scope>
    <source>
        <tissue evidence="8">Shoot tip</tissue>
    </source>
</reference>
<feature type="region of interest" description="Disordered" evidence="5">
    <location>
        <begin position="139"/>
        <end position="250"/>
    </location>
</feature>
<dbReference type="CDD" id="cd18919">
    <property type="entry name" value="bHLH_AtBPE_like"/>
    <property type="match status" value="1"/>
</dbReference>
<gene>
    <name evidence="8" type="ORF">OIU84_009282</name>
</gene>
<dbReference type="SUPFAM" id="SSF47459">
    <property type="entry name" value="HLH, helix-loop-helix DNA-binding domain"/>
    <property type="match status" value="1"/>
</dbReference>
<evidence type="ECO:0000256" key="1">
    <source>
        <dbReference type="ARBA" id="ARBA00004123"/>
    </source>
</evidence>
<keyword evidence="9" id="KW-1185">Reference proteome</keyword>
<dbReference type="InterPro" id="IPR024097">
    <property type="entry name" value="bHLH_ZIP_TF"/>
</dbReference>
<feature type="compositionally biased region" description="Low complexity" evidence="5">
    <location>
        <begin position="196"/>
        <end position="212"/>
    </location>
</feature>
<feature type="transmembrane region" description="Helical" evidence="6">
    <location>
        <begin position="399"/>
        <end position="424"/>
    </location>
</feature>
<accession>A0AAD6JT05</accession>
<protein>
    <recommendedName>
        <fullName evidence="7">BHLH domain-containing protein</fullName>
    </recommendedName>
</protein>
<dbReference type="AlphaFoldDB" id="A0AAD6JT05"/>
<feature type="domain" description="BHLH" evidence="7">
    <location>
        <begin position="242"/>
        <end position="292"/>
    </location>
</feature>
<feature type="compositionally biased region" description="Basic and acidic residues" evidence="5">
    <location>
        <begin position="169"/>
        <end position="195"/>
    </location>
</feature>
<sequence length="473" mass="52465">MINRALLPAGGGENMLHCTDMTVLERQRARIKWQQEQQQQQFQLQQQEISYFTELADVFHQAGFHEGGLSEVVTRSVKPDPGLVDNGWNNDHVVGYGVGLPYNNGLGFELNYGAISRTSSCPPEAVAAVAAATVKGSESVVSDKISSGAGRESSKKRKVDKIQNNSKVVAEEDTRDKRIKGCAEQGESKITEKNNNKNSRNNNTNKNNNSNKENSDETSKDNSKVSEVQKPDYIHVRARRGQATDSHSLAERVRREKISERMKYLQDLVPGCDKITGKAGMLDEIINYVQSLQRQVEFLSMKLAAANPRLDFNVDNLFAKEQAFPACSINFPTIGMSSDMTNPAYLQFNPAQQQLLACCGLDMGIDPPDMALKRTTSAPVSIPETFLDSSCFTVMPCSLFISVHLTVISYGLVFFLSNLTLLILQQTHPPPTWDADLQNLYNVAFDQGRQTSFQTQPFTGDVKLSCLFLSALY</sequence>
<dbReference type="PANTHER" id="PTHR12565">
    <property type="entry name" value="STEROL REGULATORY ELEMENT-BINDING PROTEIN"/>
    <property type="match status" value="1"/>
</dbReference>
<evidence type="ECO:0000256" key="2">
    <source>
        <dbReference type="ARBA" id="ARBA00023015"/>
    </source>
</evidence>
<comment type="subcellular location">
    <subcellularLocation>
        <location evidence="1">Nucleus</location>
    </subcellularLocation>
</comment>
<evidence type="ECO:0000256" key="3">
    <source>
        <dbReference type="ARBA" id="ARBA00023163"/>
    </source>
</evidence>
<keyword evidence="6" id="KW-1133">Transmembrane helix</keyword>
<dbReference type="SMART" id="SM00353">
    <property type="entry name" value="HLH"/>
    <property type="match status" value="1"/>
</dbReference>
<dbReference type="FunFam" id="4.10.280.10:FF:000002">
    <property type="entry name" value="Basic helix-loop-helix transcription factor"/>
    <property type="match status" value="1"/>
</dbReference>
<dbReference type="EMBL" id="JAPFFJ010000015">
    <property type="protein sequence ID" value="KAJ6409755.1"/>
    <property type="molecule type" value="Genomic_DNA"/>
</dbReference>
<keyword evidence="2" id="KW-0805">Transcription regulation</keyword>
<keyword evidence="6" id="KW-0812">Transmembrane</keyword>
<dbReference type="InterPro" id="IPR011598">
    <property type="entry name" value="bHLH_dom"/>
</dbReference>
<name>A0AAD6JT05_9ROSI</name>
<dbReference type="PANTHER" id="PTHR12565:SF455">
    <property type="entry name" value="BHLH DOMAIN-CONTAINING PROTEIN"/>
    <property type="match status" value="1"/>
</dbReference>
<evidence type="ECO:0000256" key="6">
    <source>
        <dbReference type="SAM" id="Phobius"/>
    </source>
</evidence>
<evidence type="ECO:0000256" key="4">
    <source>
        <dbReference type="ARBA" id="ARBA00023242"/>
    </source>
</evidence>
<dbReference type="InterPro" id="IPR036638">
    <property type="entry name" value="HLH_DNA-bd_sf"/>
</dbReference>
<dbReference type="GO" id="GO:0005634">
    <property type="term" value="C:nucleus"/>
    <property type="evidence" value="ECO:0007669"/>
    <property type="project" value="UniProtKB-SubCell"/>
</dbReference>
<feature type="compositionally biased region" description="Basic and acidic residues" evidence="5">
    <location>
        <begin position="213"/>
        <end position="235"/>
    </location>
</feature>
<dbReference type="PROSITE" id="PS50888">
    <property type="entry name" value="BHLH"/>
    <property type="match status" value="1"/>
</dbReference>
<comment type="caution">
    <text evidence="8">The sequence shown here is derived from an EMBL/GenBank/DDBJ whole genome shotgun (WGS) entry which is preliminary data.</text>
</comment>
<keyword evidence="4" id="KW-0539">Nucleus</keyword>
<evidence type="ECO:0000259" key="7">
    <source>
        <dbReference type="PROSITE" id="PS50888"/>
    </source>
</evidence>
<keyword evidence="6" id="KW-0472">Membrane</keyword>
<evidence type="ECO:0000313" key="8">
    <source>
        <dbReference type="EMBL" id="KAJ6409755.1"/>
    </source>
</evidence>
<organism evidence="8 9">
    <name type="scientific">Salix udensis</name>
    <dbReference type="NCBI Taxonomy" id="889485"/>
    <lineage>
        <taxon>Eukaryota</taxon>
        <taxon>Viridiplantae</taxon>
        <taxon>Streptophyta</taxon>
        <taxon>Embryophyta</taxon>
        <taxon>Tracheophyta</taxon>
        <taxon>Spermatophyta</taxon>
        <taxon>Magnoliopsida</taxon>
        <taxon>eudicotyledons</taxon>
        <taxon>Gunneridae</taxon>
        <taxon>Pentapetalae</taxon>
        <taxon>rosids</taxon>
        <taxon>fabids</taxon>
        <taxon>Malpighiales</taxon>
        <taxon>Salicaceae</taxon>
        <taxon>Saliceae</taxon>
        <taxon>Salix</taxon>
    </lineage>
</organism>
<keyword evidence="3" id="KW-0804">Transcription</keyword>
<proteinExistence type="predicted"/>
<dbReference type="Pfam" id="PF00010">
    <property type="entry name" value="HLH"/>
    <property type="match status" value="1"/>
</dbReference>
<evidence type="ECO:0000256" key="5">
    <source>
        <dbReference type="SAM" id="MobiDB-lite"/>
    </source>
</evidence>
<dbReference type="Gene3D" id="4.10.280.10">
    <property type="entry name" value="Helix-loop-helix DNA-binding domain"/>
    <property type="match status" value="1"/>
</dbReference>
<evidence type="ECO:0000313" key="9">
    <source>
        <dbReference type="Proteomes" id="UP001162972"/>
    </source>
</evidence>